<organism evidence="5 6">
    <name type="scientific">Pseudooceanicola marinus</name>
    <dbReference type="NCBI Taxonomy" id="396013"/>
    <lineage>
        <taxon>Bacteria</taxon>
        <taxon>Pseudomonadati</taxon>
        <taxon>Pseudomonadota</taxon>
        <taxon>Alphaproteobacteria</taxon>
        <taxon>Rhodobacterales</taxon>
        <taxon>Paracoccaceae</taxon>
        <taxon>Pseudooceanicola</taxon>
    </lineage>
</organism>
<accession>A0A1X6YAV1</accession>
<dbReference type="InterPro" id="IPR014036">
    <property type="entry name" value="DeoR-like_C"/>
</dbReference>
<name>A0A1X6YAV1_9RHOB</name>
<evidence type="ECO:0000256" key="3">
    <source>
        <dbReference type="ARBA" id="ARBA00023163"/>
    </source>
</evidence>
<dbReference type="EMBL" id="FWFN01000001">
    <property type="protein sequence ID" value="SLN15271.1"/>
    <property type="molecule type" value="Genomic_DNA"/>
</dbReference>
<dbReference type="Pfam" id="PF00455">
    <property type="entry name" value="DeoRC"/>
    <property type="match status" value="1"/>
</dbReference>
<gene>
    <name evidence="5" type="primary">ulaR</name>
    <name evidence="5" type="ORF">PSM7751_00407</name>
</gene>
<proteinExistence type="predicted"/>
<dbReference type="InterPro" id="IPR018356">
    <property type="entry name" value="Tscrpt_reg_HTH_DeoR_CS"/>
</dbReference>
<dbReference type="PANTHER" id="PTHR30363">
    <property type="entry name" value="HTH-TYPE TRANSCRIPTIONAL REGULATOR SRLR-RELATED"/>
    <property type="match status" value="1"/>
</dbReference>
<dbReference type="PANTHER" id="PTHR30363:SF55">
    <property type="entry name" value="HTH-TYPE TRANSCRIPTIONAL REGULATOR ULAR"/>
    <property type="match status" value="1"/>
</dbReference>
<dbReference type="InterPro" id="IPR001034">
    <property type="entry name" value="DeoR_HTH"/>
</dbReference>
<feature type="domain" description="HTH deoR-type" evidence="4">
    <location>
        <begin position="3"/>
        <end position="58"/>
    </location>
</feature>
<reference evidence="5 6" key="1">
    <citation type="submission" date="2017-03" db="EMBL/GenBank/DDBJ databases">
        <authorList>
            <person name="Afonso C.L."/>
            <person name="Miller P.J."/>
            <person name="Scott M.A."/>
            <person name="Spackman E."/>
            <person name="Goraichik I."/>
            <person name="Dimitrov K.M."/>
            <person name="Suarez D.L."/>
            <person name="Swayne D.E."/>
        </authorList>
    </citation>
    <scope>NUCLEOTIDE SEQUENCE [LARGE SCALE GENOMIC DNA]</scope>
    <source>
        <strain evidence="5 6">CECT 7751</strain>
    </source>
</reference>
<dbReference type="RefSeq" id="WP_085886317.1">
    <property type="nucleotide sequence ID" value="NZ_FWFN01000001.1"/>
</dbReference>
<dbReference type="PROSITE" id="PS51000">
    <property type="entry name" value="HTH_DEOR_2"/>
    <property type="match status" value="1"/>
</dbReference>
<keyword evidence="3" id="KW-0804">Transcription</keyword>
<dbReference type="Pfam" id="PF08220">
    <property type="entry name" value="HTH_DeoR"/>
    <property type="match status" value="1"/>
</dbReference>
<dbReference type="SMART" id="SM01134">
    <property type="entry name" value="DeoRC"/>
    <property type="match status" value="1"/>
</dbReference>
<evidence type="ECO:0000313" key="6">
    <source>
        <dbReference type="Proteomes" id="UP000193963"/>
    </source>
</evidence>
<dbReference type="SUPFAM" id="SSF100950">
    <property type="entry name" value="NagB/RpiA/CoA transferase-like"/>
    <property type="match status" value="1"/>
</dbReference>
<dbReference type="InterPro" id="IPR037171">
    <property type="entry name" value="NagB/RpiA_transferase-like"/>
</dbReference>
<evidence type="ECO:0000259" key="4">
    <source>
        <dbReference type="PROSITE" id="PS51000"/>
    </source>
</evidence>
<dbReference type="SMART" id="SM00420">
    <property type="entry name" value="HTH_DEOR"/>
    <property type="match status" value="1"/>
</dbReference>
<dbReference type="AlphaFoldDB" id="A0A1X6YAV1"/>
<keyword evidence="6" id="KW-1185">Reference proteome</keyword>
<dbReference type="InterPro" id="IPR050313">
    <property type="entry name" value="Carb_Metab_HTH_regulators"/>
</dbReference>
<dbReference type="OrthoDB" id="9816363at2"/>
<dbReference type="InterPro" id="IPR036390">
    <property type="entry name" value="WH_DNA-bd_sf"/>
</dbReference>
<dbReference type="Gene3D" id="3.40.50.1360">
    <property type="match status" value="1"/>
</dbReference>
<dbReference type="Proteomes" id="UP000193963">
    <property type="component" value="Unassembled WGS sequence"/>
</dbReference>
<keyword evidence="2" id="KW-0238">DNA-binding</keyword>
<dbReference type="GO" id="GO:0003677">
    <property type="term" value="F:DNA binding"/>
    <property type="evidence" value="ECO:0007669"/>
    <property type="project" value="UniProtKB-KW"/>
</dbReference>
<protein>
    <submittedName>
        <fullName evidence="5">HTH-type transcriptional regulator UlaR</fullName>
    </submittedName>
</protein>
<dbReference type="InterPro" id="IPR036388">
    <property type="entry name" value="WH-like_DNA-bd_sf"/>
</dbReference>
<dbReference type="SUPFAM" id="SSF46785">
    <property type="entry name" value="Winged helix' DNA-binding domain"/>
    <property type="match status" value="1"/>
</dbReference>
<sequence length="268" mass="29273">MHENERHRVILSAVEAKPFVSVAEMVEMTESSEATIRRDIATLHMQKKLRRVRGGAESVAPPAVTGLLGRPFSVNQSKNAAQKRAIGRAAVEILEDGEAIIINGGTTTFQMVHPLATRRCQVFTNSFPIAEHLLKQTKNTVVLPGGTIYREQNIILSPFDNDVTRNFYARRMFMGCQGIAPLGIMEPDPLVIQSEQKLIGQAEEVVILADSSKFEKRSSLILCPLERVDTLITDDRITDVHAAMLESAGVTLIVAPSGAASEEEAEAG</sequence>
<evidence type="ECO:0000313" key="5">
    <source>
        <dbReference type="EMBL" id="SLN15271.1"/>
    </source>
</evidence>
<dbReference type="PROSITE" id="PS00894">
    <property type="entry name" value="HTH_DEOR_1"/>
    <property type="match status" value="1"/>
</dbReference>
<evidence type="ECO:0000256" key="1">
    <source>
        <dbReference type="ARBA" id="ARBA00023015"/>
    </source>
</evidence>
<evidence type="ECO:0000256" key="2">
    <source>
        <dbReference type="ARBA" id="ARBA00023125"/>
    </source>
</evidence>
<keyword evidence="1" id="KW-0805">Transcription regulation</keyword>
<dbReference type="GO" id="GO:0003700">
    <property type="term" value="F:DNA-binding transcription factor activity"/>
    <property type="evidence" value="ECO:0007669"/>
    <property type="project" value="InterPro"/>
</dbReference>
<dbReference type="Gene3D" id="1.10.10.10">
    <property type="entry name" value="Winged helix-like DNA-binding domain superfamily/Winged helix DNA-binding domain"/>
    <property type="match status" value="1"/>
</dbReference>